<proteinExistence type="predicted"/>
<evidence type="ECO:0000313" key="2">
    <source>
        <dbReference type="Proteomes" id="UP000829196"/>
    </source>
</evidence>
<comment type="caution">
    <text evidence="1">The sequence shown here is derived from an EMBL/GenBank/DDBJ whole genome shotgun (WGS) entry which is preliminary data.</text>
</comment>
<keyword evidence="2" id="KW-1185">Reference proteome</keyword>
<evidence type="ECO:0000313" key="1">
    <source>
        <dbReference type="EMBL" id="KAI0502435.1"/>
    </source>
</evidence>
<protein>
    <submittedName>
        <fullName evidence="1">Uncharacterized protein</fullName>
    </submittedName>
</protein>
<accession>A0A8T3B787</accession>
<reference evidence="1" key="1">
    <citation type="journal article" date="2022" name="Front. Genet.">
        <title>Chromosome-Scale Assembly of the Dendrobium nobile Genome Provides Insights Into the Molecular Mechanism of the Biosynthesis of the Medicinal Active Ingredient of Dendrobium.</title>
        <authorList>
            <person name="Xu Q."/>
            <person name="Niu S.-C."/>
            <person name="Li K.-L."/>
            <person name="Zheng P.-J."/>
            <person name="Zhang X.-J."/>
            <person name="Jia Y."/>
            <person name="Liu Y."/>
            <person name="Niu Y.-X."/>
            <person name="Yu L.-H."/>
            <person name="Chen D.-F."/>
            <person name="Zhang G.-Q."/>
        </authorList>
    </citation>
    <scope>NUCLEOTIDE SEQUENCE</scope>
    <source>
        <tissue evidence="1">Leaf</tissue>
    </source>
</reference>
<organism evidence="1 2">
    <name type="scientific">Dendrobium nobile</name>
    <name type="common">Orchid</name>
    <dbReference type="NCBI Taxonomy" id="94219"/>
    <lineage>
        <taxon>Eukaryota</taxon>
        <taxon>Viridiplantae</taxon>
        <taxon>Streptophyta</taxon>
        <taxon>Embryophyta</taxon>
        <taxon>Tracheophyta</taxon>
        <taxon>Spermatophyta</taxon>
        <taxon>Magnoliopsida</taxon>
        <taxon>Liliopsida</taxon>
        <taxon>Asparagales</taxon>
        <taxon>Orchidaceae</taxon>
        <taxon>Epidendroideae</taxon>
        <taxon>Malaxideae</taxon>
        <taxon>Dendrobiinae</taxon>
        <taxon>Dendrobium</taxon>
    </lineage>
</organism>
<dbReference type="AlphaFoldDB" id="A0A8T3B787"/>
<dbReference type="EMBL" id="JAGYWB010000012">
    <property type="protein sequence ID" value="KAI0502435.1"/>
    <property type="molecule type" value="Genomic_DNA"/>
</dbReference>
<sequence length="70" mass="8310">MAILYFVYCCIYLLNMTTLRKFSDISYQFELEDVNRLRLDKAKLTGKVRDYNCNQGKHVGQKKQVKEDVL</sequence>
<dbReference type="Proteomes" id="UP000829196">
    <property type="component" value="Unassembled WGS sequence"/>
</dbReference>
<gene>
    <name evidence="1" type="ORF">KFK09_017385</name>
</gene>
<name>A0A8T3B787_DENNO</name>